<dbReference type="Proteomes" id="UP000279089">
    <property type="component" value="Unassembled WGS sequence"/>
</dbReference>
<name>A0A3N4MC16_9BACT</name>
<organism evidence="2 3">
    <name type="scientific">Chitinophaga barathri</name>
    <dbReference type="NCBI Taxonomy" id="1647451"/>
    <lineage>
        <taxon>Bacteria</taxon>
        <taxon>Pseudomonadati</taxon>
        <taxon>Bacteroidota</taxon>
        <taxon>Chitinophagia</taxon>
        <taxon>Chitinophagales</taxon>
        <taxon>Chitinophagaceae</taxon>
        <taxon>Chitinophaga</taxon>
    </lineage>
</organism>
<gene>
    <name evidence="2" type="ORF">EG028_22885</name>
</gene>
<comment type="caution">
    <text evidence="2">The sequence shown here is derived from an EMBL/GenBank/DDBJ whole genome shotgun (WGS) entry which is preliminary data.</text>
</comment>
<proteinExistence type="predicted"/>
<dbReference type="AlphaFoldDB" id="A0A3N4MC16"/>
<dbReference type="RefSeq" id="WP_120518464.1">
    <property type="nucleotide sequence ID" value="NZ_QXZY01000013.1"/>
</dbReference>
<reference evidence="3" key="1">
    <citation type="submission" date="2018-11" db="EMBL/GenBank/DDBJ databases">
        <title>Chitinophaga lutea sp.nov., isolate from arsenic contaminated soil.</title>
        <authorList>
            <person name="Zong Y."/>
        </authorList>
    </citation>
    <scope>NUCLEOTIDE SEQUENCE [LARGE SCALE GENOMIC DNA]</scope>
    <source>
        <strain evidence="3">YLT18</strain>
    </source>
</reference>
<feature type="transmembrane region" description="Helical" evidence="1">
    <location>
        <begin position="12"/>
        <end position="34"/>
    </location>
</feature>
<keyword evidence="3" id="KW-1185">Reference proteome</keyword>
<keyword evidence="1" id="KW-1133">Transmembrane helix</keyword>
<dbReference type="EMBL" id="RMBX01000013">
    <property type="protein sequence ID" value="RPD38987.1"/>
    <property type="molecule type" value="Genomic_DNA"/>
</dbReference>
<dbReference type="OrthoDB" id="9913740at2"/>
<accession>A0A3N4MC16</accession>
<keyword evidence="1" id="KW-0812">Transmembrane</keyword>
<evidence type="ECO:0000256" key="1">
    <source>
        <dbReference type="SAM" id="Phobius"/>
    </source>
</evidence>
<sequence length="189" mass="21687">MTKKTKMAAIRLSVIALVIAGGLYFFHSFFSAFAPPEIKITKNCISTNRDFINGVSIEKIQVDLIGDKNHPVKYTVIYTTSCNIHHPIGRPPDPPNRIEFDKPGNYSWDEDTVKVRYIHDGLSRASLDTTNELWWLNKFGDHAICPIKFEREQWYFITMGDPQVTGIFFYIDKSGEEHQYFLHSGVSPI</sequence>
<protein>
    <submittedName>
        <fullName evidence="2">Uncharacterized protein</fullName>
    </submittedName>
</protein>
<keyword evidence="1" id="KW-0472">Membrane</keyword>
<evidence type="ECO:0000313" key="2">
    <source>
        <dbReference type="EMBL" id="RPD38987.1"/>
    </source>
</evidence>
<evidence type="ECO:0000313" key="3">
    <source>
        <dbReference type="Proteomes" id="UP000279089"/>
    </source>
</evidence>